<evidence type="ECO:0000256" key="5">
    <source>
        <dbReference type="ARBA" id="ARBA00023136"/>
    </source>
</evidence>
<keyword evidence="3 6" id="KW-0812">Transmembrane</keyword>
<evidence type="ECO:0000256" key="3">
    <source>
        <dbReference type="ARBA" id="ARBA00022692"/>
    </source>
</evidence>
<feature type="transmembrane region" description="Helical" evidence="6">
    <location>
        <begin position="129"/>
        <end position="150"/>
    </location>
</feature>
<feature type="transmembrane region" description="Helical" evidence="6">
    <location>
        <begin position="6"/>
        <end position="27"/>
    </location>
</feature>
<evidence type="ECO:0000313" key="8">
    <source>
        <dbReference type="EMBL" id="MCM2532119.1"/>
    </source>
</evidence>
<dbReference type="EMBL" id="JAMQCR010000001">
    <property type="protein sequence ID" value="MCM2532119.1"/>
    <property type="molecule type" value="Genomic_DNA"/>
</dbReference>
<evidence type="ECO:0000256" key="2">
    <source>
        <dbReference type="ARBA" id="ARBA00022448"/>
    </source>
</evidence>
<feature type="transmembrane region" description="Helical" evidence="6">
    <location>
        <begin position="39"/>
        <end position="58"/>
    </location>
</feature>
<evidence type="ECO:0000259" key="7">
    <source>
        <dbReference type="PROSITE" id="PS50850"/>
    </source>
</evidence>
<keyword evidence="9" id="KW-1185">Reference proteome</keyword>
<dbReference type="PANTHER" id="PTHR43683:SF1">
    <property type="entry name" value="MULTIDRUG EFFLUX PROTEIN YFMO"/>
    <property type="match status" value="1"/>
</dbReference>
<reference evidence="8 9" key="1">
    <citation type="submission" date="2022-06" db="EMBL/GenBank/DDBJ databases">
        <authorList>
            <person name="Jeon C.O."/>
        </authorList>
    </citation>
    <scope>NUCLEOTIDE SEQUENCE [LARGE SCALE GENOMIC DNA]</scope>
    <source>
        <strain evidence="8 9">KCTC 13943</strain>
    </source>
</reference>
<sequence>MHLDAHGLGYVFFGWGLLLAFTSVFVAPKLEKHFGTLKSMVISLLLFAATLLVMGIWTSSVTTVVISVIIAGAFLGTNNTLITTAVMEVSPVERSIASASYSFVRFIGGAIGPWLAGKLAEWFNPHIPFYFGAFAVAMGVLVAISGRQYLKIAGGSSH</sequence>
<protein>
    <submittedName>
        <fullName evidence="8">MFS transporter</fullName>
    </submittedName>
</protein>
<evidence type="ECO:0000256" key="1">
    <source>
        <dbReference type="ARBA" id="ARBA00004651"/>
    </source>
</evidence>
<comment type="subcellular location">
    <subcellularLocation>
        <location evidence="1">Cell membrane</location>
        <topology evidence="1">Multi-pass membrane protein</topology>
    </subcellularLocation>
</comment>
<organism evidence="8 9">
    <name type="scientific">Neobacillus pocheonensis</name>
    <dbReference type="NCBI Taxonomy" id="363869"/>
    <lineage>
        <taxon>Bacteria</taxon>
        <taxon>Bacillati</taxon>
        <taxon>Bacillota</taxon>
        <taxon>Bacilli</taxon>
        <taxon>Bacillales</taxon>
        <taxon>Bacillaceae</taxon>
        <taxon>Neobacillus</taxon>
    </lineage>
</organism>
<feature type="transmembrane region" description="Helical" evidence="6">
    <location>
        <begin position="64"/>
        <end position="87"/>
    </location>
</feature>
<feature type="domain" description="Major facilitator superfamily (MFS) profile" evidence="7">
    <location>
        <begin position="1"/>
        <end position="151"/>
    </location>
</feature>
<name>A0ABT0W9E9_9BACI</name>
<accession>A0ABT0W9E9</accession>
<dbReference type="Pfam" id="PF07690">
    <property type="entry name" value="MFS_1"/>
    <property type="match status" value="1"/>
</dbReference>
<keyword evidence="5 6" id="KW-0472">Membrane</keyword>
<dbReference type="InterPro" id="IPR036259">
    <property type="entry name" value="MFS_trans_sf"/>
</dbReference>
<feature type="transmembrane region" description="Helical" evidence="6">
    <location>
        <begin position="99"/>
        <end position="117"/>
    </location>
</feature>
<dbReference type="PANTHER" id="PTHR43683">
    <property type="entry name" value="MULTIDRUG EFFLUX PROTEIN YFMO"/>
    <property type="match status" value="1"/>
</dbReference>
<dbReference type="InterPro" id="IPR020846">
    <property type="entry name" value="MFS_dom"/>
</dbReference>
<comment type="caution">
    <text evidence="8">The sequence shown here is derived from an EMBL/GenBank/DDBJ whole genome shotgun (WGS) entry which is preliminary data.</text>
</comment>
<proteinExistence type="predicted"/>
<dbReference type="Gene3D" id="1.20.1250.20">
    <property type="entry name" value="MFS general substrate transporter like domains"/>
    <property type="match status" value="1"/>
</dbReference>
<evidence type="ECO:0000256" key="4">
    <source>
        <dbReference type="ARBA" id="ARBA00022989"/>
    </source>
</evidence>
<dbReference type="PROSITE" id="PS50850">
    <property type="entry name" value="MFS"/>
    <property type="match status" value="1"/>
</dbReference>
<dbReference type="Proteomes" id="UP001523262">
    <property type="component" value="Unassembled WGS sequence"/>
</dbReference>
<evidence type="ECO:0000313" key="9">
    <source>
        <dbReference type="Proteomes" id="UP001523262"/>
    </source>
</evidence>
<gene>
    <name evidence="8" type="ORF">NDK43_06575</name>
</gene>
<keyword evidence="2" id="KW-0813">Transport</keyword>
<dbReference type="SUPFAM" id="SSF103473">
    <property type="entry name" value="MFS general substrate transporter"/>
    <property type="match status" value="1"/>
</dbReference>
<evidence type="ECO:0000256" key="6">
    <source>
        <dbReference type="SAM" id="Phobius"/>
    </source>
</evidence>
<dbReference type="InterPro" id="IPR011701">
    <property type="entry name" value="MFS"/>
</dbReference>
<dbReference type="InterPro" id="IPR053200">
    <property type="entry name" value="YfmO-like"/>
</dbReference>
<keyword evidence="4 6" id="KW-1133">Transmembrane helix</keyword>